<proteinExistence type="predicted"/>
<dbReference type="Proteomes" id="UP000248168">
    <property type="component" value="Unassembled WGS sequence"/>
</dbReference>
<keyword evidence="2" id="KW-1185">Reference proteome</keyword>
<accession>A0A330LET9</accession>
<dbReference type="AlphaFoldDB" id="A0A330LET9"/>
<dbReference type="EMBL" id="OUNR01000016">
    <property type="protein sequence ID" value="SPP65500.1"/>
    <property type="molecule type" value="Genomic_DNA"/>
</dbReference>
<reference evidence="2" key="1">
    <citation type="submission" date="2018-04" db="EMBL/GenBank/DDBJ databases">
        <authorList>
            <person name="Lucker S."/>
            <person name="Sakoula D."/>
        </authorList>
    </citation>
    <scope>NUCLEOTIDE SEQUENCE [LARGE SCALE GENOMIC DNA]</scope>
</reference>
<gene>
    <name evidence="1" type="ORF">NITLEN_30414</name>
</gene>
<evidence type="ECO:0000313" key="2">
    <source>
        <dbReference type="Proteomes" id="UP000248168"/>
    </source>
</evidence>
<organism evidence="1 2">
    <name type="scientific">Nitrospira lenta</name>
    <dbReference type="NCBI Taxonomy" id="1436998"/>
    <lineage>
        <taxon>Bacteria</taxon>
        <taxon>Pseudomonadati</taxon>
        <taxon>Nitrospirota</taxon>
        <taxon>Nitrospiria</taxon>
        <taxon>Nitrospirales</taxon>
        <taxon>Nitrospiraceae</taxon>
        <taxon>Nitrospira</taxon>
    </lineage>
</organism>
<name>A0A330LET9_9BACT</name>
<sequence>MPDQKDLLPLRKDSTGHCILEEISYSAHKPGQQNSSQHHNSMEQFILLRELRATRMFSPMNS</sequence>
<evidence type="ECO:0000313" key="1">
    <source>
        <dbReference type="EMBL" id="SPP65500.1"/>
    </source>
</evidence>
<dbReference type="InParanoid" id="A0A330LET9"/>
<protein>
    <submittedName>
        <fullName evidence="1">Uncharacterized protein</fullName>
    </submittedName>
</protein>